<dbReference type="Pfam" id="PF00076">
    <property type="entry name" value="RRM_1"/>
    <property type="match status" value="1"/>
</dbReference>
<evidence type="ECO:0000259" key="6">
    <source>
        <dbReference type="PROSITE" id="PS50102"/>
    </source>
</evidence>
<dbReference type="SUPFAM" id="SSF54928">
    <property type="entry name" value="RNA-binding domain, RBD"/>
    <property type="match status" value="1"/>
</dbReference>
<evidence type="ECO:0000256" key="3">
    <source>
        <dbReference type="ARBA" id="ARBA00023187"/>
    </source>
</evidence>
<dbReference type="GO" id="GO:0008380">
    <property type="term" value="P:RNA splicing"/>
    <property type="evidence" value="ECO:0007669"/>
    <property type="project" value="UniProtKB-KW"/>
</dbReference>
<comment type="caution">
    <text evidence="7">The sequence shown here is derived from an EMBL/GenBank/DDBJ whole genome shotgun (WGS) entry which is preliminary data.</text>
</comment>
<evidence type="ECO:0000256" key="5">
    <source>
        <dbReference type="SAM" id="MobiDB-lite"/>
    </source>
</evidence>
<dbReference type="GO" id="GO:0003723">
    <property type="term" value="F:RNA binding"/>
    <property type="evidence" value="ECO:0007669"/>
    <property type="project" value="UniProtKB-UniRule"/>
</dbReference>
<dbReference type="GO" id="GO:0004519">
    <property type="term" value="F:endonuclease activity"/>
    <property type="evidence" value="ECO:0007669"/>
    <property type="project" value="UniProtKB-KW"/>
</dbReference>
<keyword evidence="1" id="KW-0507">mRNA processing</keyword>
<reference evidence="7 8" key="1">
    <citation type="journal article" date="2018" name="Front. Plant Sci.">
        <title>Red Clover (Trifolium pratense) and Zigzag Clover (T. medium) - A Picture of Genomic Similarities and Differences.</title>
        <authorList>
            <person name="Dluhosova J."/>
            <person name="Istvanek J."/>
            <person name="Nedelnik J."/>
            <person name="Repkova J."/>
        </authorList>
    </citation>
    <scope>NUCLEOTIDE SEQUENCE [LARGE SCALE GENOMIC DNA]</scope>
    <source>
        <strain evidence="8">cv. 10/8</strain>
        <tissue evidence="7">Leaf</tissue>
    </source>
</reference>
<dbReference type="Gene3D" id="3.30.70.330">
    <property type="match status" value="1"/>
</dbReference>
<dbReference type="InterPro" id="IPR012677">
    <property type="entry name" value="Nucleotide-bd_a/b_plait_sf"/>
</dbReference>
<protein>
    <submittedName>
        <fullName evidence="7">Endonuclease/exonuclease/phosphatase family protein</fullName>
    </submittedName>
</protein>
<dbReference type="InterPro" id="IPR050907">
    <property type="entry name" value="SRSF"/>
</dbReference>
<organism evidence="7 8">
    <name type="scientific">Trifolium medium</name>
    <dbReference type="NCBI Taxonomy" id="97028"/>
    <lineage>
        <taxon>Eukaryota</taxon>
        <taxon>Viridiplantae</taxon>
        <taxon>Streptophyta</taxon>
        <taxon>Embryophyta</taxon>
        <taxon>Tracheophyta</taxon>
        <taxon>Spermatophyta</taxon>
        <taxon>Magnoliopsida</taxon>
        <taxon>eudicotyledons</taxon>
        <taxon>Gunneridae</taxon>
        <taxon>Pentapetalae</taxon>
        <taxon>rosids</taxon>
        <taxon>fabids</taxon>
        <taxon>Fabales</taxon>
        <taxon>Fabaceae</taxon>
        <taxon>Papilionoideae</taxon>
        <taxon>50 kb inversion clade</taxon>
        <taxon>NPAAA clade</taxon>
        <taxon>Hologalegina</taxon>
        <taxon>IRL clade</taxon>
        <taxon>Trifolieae</taxon>
        <taxon>Trifolium</taxon>
    </lineage>
</organism>
<feature type="region of interest" description="Disordered" evidence="5">
    <location>
        <begin position="1"/>
        <end position="23"/>
    </location>
</feature>
<keyword evidence="2" id="KW-0747">Spliceosome</keyword>
<keyword evidence="4" id="KW-0694">RNA-binding</keyword>
<feature type="domain" description="RRM" evidence="6">
    <location>
        <begin position="40"/>
        <end position="110"/>
    </location>
</feature>
<keyword evidence="7" id="KW-0540">Nuclease</keyword>
<dbReference type="PANTHER" id="PTHR23147">
    <property type="entry name" value="SERINE/ARGININE RICH SPLICING FACTOR"/>
    <property type="match status" value="1"/>
</dbReference>
<evidence type="ECO:0000313" key="8">
    <source>
        <dbReference type="Proteomes" id="UP000265520"/>
    </source>
</evidence>
<dbReference type="AlphaFoldDB" id="A0A392R6U0"/>
<feature type="non-terminal residue" evidence="7">
    <location>
        <position position="110"/>
    </location>
</feature>
<name>A0A392R6U0_9FABA</name>
<dbReference type="Proteomes" id="UP000265520">
    <property type="component" value="Unassembled WGS sequence"/>
</dbReference>
<dbReference type="EMBL" id="LXQA010191397">
    <property type="protein sequence ID" value="MCI31949.1"/>
    <property type="molecule type" value="Genomic_DNA"/>
</dbReference>
<sequence length="110" mass="13225">MREKGEREGVDRGGRKRYEEEDGRVQRRKGFVHQLDKETTSYFFTNFPEDAQVMEIWAVFARYGRIGEVYIPKKLDKQGRRFGFVKFREVRDVWELLSRLGDVWIGTFKL</sequence>
<dbReference type="InterPro" id="IPR000504">
    <property type="entry name" value="RRM_dom"/>
</dbReference>
<proteinExistence type="predicted"/>
<dbReference type="InterPro" id="IPR035979">
    <property type="entry name" value="RBD_domain_sf"/>
</dbReference>
<dbReference type="GO" id="GO:0005681">
    <property type="term" value="C:spliceosomal complex"/>
    <property type="evidence" value="ECO:0007669"/>
    <property type="project" value="UniProtKB-KW"/>
</dbReference>
<keyword evidence="7" id="KW-0378">Hydrolase</keyword>
<dbReference type="PROSITE" id="PS50102">
    <property type="entry name" value="RRM"/>
    <property type="match status" value="1"/>
</dbReference>
<keyword evidence="7" id="KW-0269">Exonuclease</keyword>
<dbReference type="CDD" id="cd00590">
    <property type="entry name" value="RRM_SF"/>
    <property type="match status" value="1"/>
</dbReference>
<keyword evidence="8" id="KW-1185">Reference proteome</keyword>
<evidence type="ECO:0000256" key="2">
    <source>
        <dbReference type="ARBA" id="ARBA00022728"/>
    </source>
</evidence>
<evidence type="ECO:0000313" key="7">
    <source>
        <dbReference type="EMBL" id="MCI31949.1"/>
    </source>
</evidence>
<keyword evidence="3" id="KW-0508">mRNA splicing</keyword>
<accession>A0A392R6U0</accession>
<keyword evidence="7" id="KW-0255">Endonuclease</keyword>
<evidence type="ECO:0000256" key="4">
    <source>
        <dbReference type="PROSITE-ProRule" id="PRU00176"/>
    </source>
</evidence>
<dbReference type="GO" id="GO:0004527">
    <property type="term" value="F:exonuclease activity"/>
    <property type="evidence" value="ECO:0007669"/>
    <property type="project" value="UniProtKB-KW"/>
</dbReference>
<dbReference type="GO" id="GO:0006397">
    <property type="term" value="P:mRNA processing"/>
    <property type="evidence" value="ECO:0007669"/>
    <property type="project" value="UniProtKB-KW"/>
</dbReference>
<evidence type="ECO:0000256" key="1">
    <source>
        <dbReference type="ARBA" id="ARBA00022664"/>
    </source>
</evidence>